<gene>
    <name evidence="2" type="ORF">GGQ64_003243</name>
</gene>
<name>A0A7W6DFH6_9HYPH</name>
<dbReference type="EMBL" id="JACIEE010000006">
    <property type="protein sequence ID" value="MBB3978029.1"/>
    <property type="molecule type" value="Genomic_DNA"/>
</dbReference>
<keyword evidence="1" id="KW-1133">Transmembrane helix</keyword>
<dbReference type="Proteomes" id="UP000574761">
    <property type="component" value="Unassembled WGS sequence"/>
</dbReference>
<dbReference type="RefSeq" id="WP_183806084.1">
    <property type="nucleotide sequence ID" value="NZ_JACIEE010000006.1"/>
</dbReference>
<proteinExistence type="predicted"/>
<evidence type="ECO:0000313" key="2">
    <source>
        <dbReference type="EMBL" id="MBB3978029.1"/>
    </source>
</evidence>
<feature type="transmembrane region" description="Helical" evidence="1">
    <location>
        <begin position="89"/>
        <end position="108"/>
    </location>
</feature>
<reference evidence="2 3" key="1">
    <citation type="submission" date="2020-08" db="EMBL/GenBank/DDBJ databases">
        <title>Genomic Encyclopedia of Type Strains, Phase IV (KMG-IV): sequencing the most valuable type-strain genomes for metagenomic binning, comparative biology and taxonomic classification.</title>
        <authorList>
            <person name="Goeker M."/>
        </authorList>
    </citation>
    <scope>NUCLEOTIDE SEQUENCE [LARGE SCALE GENOMIC DNA]</scope>
    <source>
        <strain evidence="2 3">DSM 100211</strain>
    </source>
</reference>
<comment type="caution">
    <text evidence="2">The sequence shown here is derived from an EMBL/GenBank/DDBJ whole genome shotgun (WGS) entry which is preliminary data.</text>
</comment>
<sequence>MDTSEDHKGEPEVGVLFRNGNLTVFGIVLSFSLGFLNTWASNPNEWALTDLPTLVLISTGIIFQARALWRLLRPNSLKKTVFEAGNRLFALGLLLTAVGVIMSIVIDLTRLMIY</sequence>
<feature type="transmembrane region" description="Helical" evidence="1">
    <location>
        <begin position="51"/>
        <end position="69"/>
    </location>
</feature>
<keyword evidence="1" id="KW-0472">Membrane</keyword>
<evidence type="ECO:0000313" key="3">
    <source>
        <dbReference type="Proteomes" id="UP000574761"/>
    </source>
</evidence>
<keyword evidence="1" id="KW-0812">Transmembrane</keyword>
<feature type="transmembrane region" description="Helical" evidence="1">
    <location>
        <begin position="20"/>
        <end position="39"/>
    </location>
</feature>
<keyword evidence="3" id="KW-1185">Reference proteome</keyword>
<protein>
    <submittedName>
        <fullName evidence="2">Uncharacterized protein</fullName>
    </submittedName>
</protein>
<evidence type="ECO:0000256" key="1">
    <source>
        <dbReference type="SAM" id="Phobius"/>
    </source>
</evidence>
<dbReference type="AlphaFoldDB" id="A0A7W6DFH6"/>
<accession>A0A7W6DFH6</accession>
<organism evidence="2 3">
    <name type="scientific">Mycoplana azooxidifex</name>
    <dbReference type="NCBI Taxonomy" id="1636188"/>
    <lineage>
        <taxon>Bacteria</taxon>
        <taxon>Pseudomonadati</taxon>
        <taxon>Pseudomonadota</taxon>
        <taxon>Alphaproteobacteria</taxon>
        <taxon>Hyphomicrobiales</taxon>
        <taxon>Rhizobiaceae</taxon>
        <taxon>Mycoplana</taxon>
    </lineage>
</organism>